<feature type="region of interest" description="Disordered" evidence="1">
    <location>
        <begin position="933"/>
        <end position="967"/>
    </location>
</feature>
<dbReference type="Proteomes" id="UP000009168">
    <property type="component" value="Unassembled WGS sequence"/>
</dbReference>
<keyword evidence="2" id="KW-1133">Transmembrane helix</keyword>
<protein>
    <submittedName>
        <fullName evidence="3">Transmembrane protein, putative</fullName>
    </submittedName>
</protein>
<dbReference type="GeneID" id="7830918"/>
<evidence type="ECO:0000256" key="1">
    <source>
        <dbReference type="SAM" id="MobiDB-lite"/>
    </source>
</evidence>
<dbReference type="KEGG" id="tet:TTHERM_00531930"/>
<dbReference type="InParanoid" id="Q248H2"/>
<reference evidence="4" key="1">
    <citation type="journal article" date="2006" name="PLoS Biol.">
        <title>Macronuclear genome sequence of the ciliate Tetrahymena thermophila, a model eukaryote.</title>
        <authorList>
            <person name="Eisen J.A."/>
            <person name="Coyne R.S."/>
            <person name="Wu M."/>
            <person name="Wu D."/>
            <person name="Thiagarajan M."/>
            <person name="Wortman J.R."/>
            <person name="Badger J.H."/>
            <person name="Ren Q."/>
            <person name="Amedeo P."/>
            <person name="Jones K.M."/>
            <person name="Tallon L.J."/>
            <person name="Delcher A.L."/>
            <person name="Salzberg S.L."/>
            <person name="Silva J.C."/>
            <person name="Haas B.J."/>
            <person name="Majoros W.H."/>
            <person name="Farzad M."/>
            <person name="Carlton J.M."/>
            <person name="Smith R.K. Jr."/>
            <person name="Garg J."/>
            <person name="Pearlman R.E."/>
            <person name="Karrer K.M."/>
            <person name="Sun L."/>
            <person name="Manning G."/>
            <person name="Elde N.C."/>
            <person name="Turkewitz A.P."/>
            <person name="Asai D.J."/>
            <person name="Wilkes D.E."/>
            <person name="Wang Y."/>
            <person name="Cai H."/>
            <person name="Collins K."/>
            <person name="Stewart B.A."/>
            <person name="Lee S.R."/>
            <person name="Wilamowska K."/>
            <person name="Weinberg Z."/>
            <person name="Ruzzo W.L."/>
            <person name="Wloga D."/>
            <person name="Gaertig J."/>
            <person name="Frankel J."/>
            <person name="Tsao C.-C."/>
            <person name="Gorovsky M.A."/>
            <person name="Keeling P.J."/>
            <person name="Waller R.F."/>
            <person name="Patron N.J."/>
            <person name="Cherry J.M."/>
            <person name="Stover N.A."/>
            <person name="Krieger C.J."/>
            <person name="del Toro C."/>
            <person name="Ryder H.F."/>
            <person name="Williamson S.C."/>
            <person name="Barbeau R.A."/>
            <person name="Hamilton E.P."/>
            <person name="Orias E."/>
        </authorList>
    </citation>
    <scope>NUCLEOTIDE SEQUENCE [LARGE SCALE GENOMIC DNA]</scope>
    <source>
        <strain evidence="4">SB210</strain>
    </source>
</reference>
<accession>Q248H2</accession>
<feature type="transmembrane region" description="Helical" evidence="2">
    <location>
        <begin position="78"/>
        <end position="97"/>
    </location>
</feature>
<proteinExistence type="predicted"/>
<evidence type="ECO:0000313" key="3">
    <source>
        <dbReference type="EMBL" id="EAS04073.2"/>
    </source>
</evidence>
<dbReference type="EMBL" id="GG662455">
    <property type="protein sequence ID" value="EAS04073.2"/>
    <property type="molecule type" value="Genomic_DNA"/>
</dbReference>
<keyword evidence="2 3" id="KW-0812">Transmembrane</keyword>
<dbReference type="HOGENOM" id="CLU_276538_0_0_1"/>
<name>Q248H2_TETTS</name>
<feature type="compositionally biased region" description="Polar residues" evidence="1">
    <location>
        <begin position="933"/>
        <end position="946"/>
    </location>
</feature>
<organism evidence="3 4">
    <name type="scientific">Tetrahymena thermophila (strain SB210)</name>
    <dbReference type="NCBI Taxonomy" id="312017"/>
    <lineage>
        <taxon>Eukaryota</taxon>
        <taxon>Sar</taxon>
        <taxon>Alveolata</taxon>
        <taxon>Ciliophora</taxon>
        <taxon>Intramacronucleata</taxon>
        <taxon>Oligohymenophorea</taxon>
        <taxon>Hymenostomatida</taxon>
        <taxon>Tetrahymenina</taxon>
        <taxon>Tetrahymenidae</taxon>
        <taxon>Tetrahymena</taxon>
    </lineage>
</organism>
<feature type="transmembrane region" description="Helical" evidence="2">
    <location>
        <begin position="523"/>
        <end position="546"/>
    </location>
</feature>
<evidence type="ECO:0000256" key="2">
    <source>
        <dbReference type="SAM" id="Phobius"/>
    </source>
</evidence>
<dbReference type="RefSeq" id="XP_001024318.2">
    <property type="nucleotide sequence ID" value="XM_001024318.3"/>
</dbReference>
<keyword evidence="2" id="KW-0472">Membrane</keyword>
<evidence type="ECO:0000313" key="4">
    <source>
        <dbReference type="Proteomes" id="UP000009168"/>
    </source>
</evidence>
<sequence length="1176" mass="136072">MNEQIKKQTITKILTKFYLFFKIRYMSCLLKAEYNQQIGTSSFCQANVGEQINQTFQQQRKCSFKRKSTSDNRKVKEYLLPLVSNFLLYLILILSQIQNVSANPYSQLNNFINFTMNGNLQISQDANIIMEFNQQAYYKLSNYFINLEINNQNSPVFLCLCVAKNCQVESLKWTFDALVFYSKQNKGQSLQNQLKSNPIICNIENYYHSSTERELYININSQIQEIYQQNQHLGIIIRSQTNLNTSYTLSLQQKRNFCRKCLNIVQCDSSSCICECQAGFFGQYCSENAVVFKLGLGADDMTQSAYQLKQKVFAATLQLSNLESNTNLRSLQQNHSSPFFHNSNNEQSYKTSNSSSPLIQTSKSTQYIKLEVQPFLDMTPNITYTNFYISLSKNSNDQFKLFVADQYQINSSYISQNDFVQEIDFNAGETDIYIEIYAYNREYPKQKVLEKITQDPIGKSAVIKQMKTYRIMLQFDPQQAQNYQLLLVNQCEKNNASCLNQVQINYSLSDFLFSPITQVKSNLTYMIVFLSITFAGMACFCCYSIYKNYQKKRIQREQEKIKKSSNTNNNESQFKQIRQKVEAQAIQDEEMHKMRDQTVVIEVEAKSISNLQLNNPISHTTSTNKILDVKNQYSVNKFNIVQASRVFQSNLIKLQKQESDGKSNTEIAARSQSRFNSQQENKVKMKQLYNTNSELCEQDKRIERINQILEQNNQLQICTIQNQNLNIQTNQQPNSPNKIKKELKLEQATTQNTYNNLGCHNISNNFNEISSNNTTVKQNSNKESLNNTVYLKKQTDHQDGEYDSTCLNQQRASKASIPSEDSHALPQINNNHARPVYHYEIQQIEQKKEQLKAQQKPQENCLGYQTLNYITTNSSNTINQIFSNLDFENQSPIDNLMQGQRVPLITRPELTKYLSNQNNQNLNSAVFLVNNPSKTNQSSHAQLNINESSSEEEESSQLKNDKKMLPNIKEENYNITQEKEEQQEADYKKLNSQQQQYDLSQNIENICEGYPAELKAIDGSKIQSHRRKILSMGVKKEINNQDTEKADAKENELLLICQQEISNIMLKKKNEMDSINNSVNNGAEDLEKGVRLDQLIYEEKDDNQSISNDGIQKLDFFKIETPEIFFQNCPKCQSKQHEFQLKLSNFGEQGVKPKDKYCSLCLMKAEMSEVKMADSF</sequence>
<keyword evidence="4" id="KW-1185">Reference proteome</keyword>
<dbReference type="AlphaFoldDB" id="Q248H2"/>
<gene>
    <name evidence="3" type="ORF">TTHERM_00531930</name>
</gene>